<evidence type="ECO:0000256" key="5">
    <source>
        <dbReference type="ARBA" id="ARBA00022692"/>
    </source>
</evidence>
<dbReference type="EMBL" id="NVVJ01000105">
    <property type="protein sequence ID" value="PCJ17659.1"/>
    <property type="molecule type" value="Genomic_DNA"/>
</dbReference>
<dbReference type="GO" id="GO:0005886">
    <property type="term" value="C:plasma membrane"/>
    <property type="evidence" value="ECO:0007669"/>
    <property type="project" value="UniProtKB-SubCell"/>
</dbReference>
<feature type="transmembrane region" description="Helical" evidence="8">
    <location>
        <begin position="206"/>
        <end position="227"/>
    </location>
</feature>
<comment type="caution">
    <text evidence="9">The sequence shown here is derived from an EMBL/GenBank/DDBJ whole genome shotgun (WGS) entry which is preliminary data.</text>
</comment>
<protein>
    <recommendedName>
        <fullName evidence="8">Probable membrane transporter protein</fullName>
    </recommendedName>
</protein>
<feature type="transmembrane region" description="Helical" evidence="8">
    <location>
        <begin position="75"/>
        <end position="97"/>
    </location>
</feature>
<comment type="similarity">
    <text evidence="2 8">Belongs to the 4-toluene sulfonate uptake permease (TSUP) (TC 2.A.102) family.</text>
</comment>
<evidence type="ECO:0000256" key="6">
    <source>
        <dbReference type="ARBA" id="ARBA00022989"/>
    </source>
</evidence>
<evidence type="ECO:0000256" key="3">
    <source>
        <dbReference type="ARBA" id="ARBA00022448"/>
    </source>
</evidence>
<evidence type="ECO:0000256" key="7">
    <source>
        <dbReference type="ARBA" id="ARBA00023136"/>
    </source>
</evidence>
<accession>A0A2A5AEI3</accession>
<keyword evidence="3" id="KW-0813">Transport</keyword>
<comment type="subcellular location">
    <subcellularLocation>
        <location evidence="1 8">Cell membrane</location>
        <topology evidence="1 8">Multi-pass membrane protein</topology>
    </subcellularLocation>
</comment>
<gene>
    <name evidence="9" type="ORF">COA96_17530</name>
</gene>
<feature type="transmembrane region" description="Helical" evidence="8">
    <location>
        <begin position="180"/>
        <end position="200"/>
    </location>
</feature>
<evidence type="ECO:0000256" key="4">
    <source>
        <dbReference type="ARBA" id="ARBA00022475"/>
    </source>
</evidence>
<feature type="transmembrane region" description="Helical" evidence="8">
    <location>
        <begin position="143"/>
        <end position="168"/>
    </location>
</feature>
<evidence type="ECO:0000256" key="8">
    <source>
        <dbReference type="RuleBase" id="RU363041"/>
    </source>
</evidence>
<proteinExistence type="inferred from homology"/>
<reference evidence="10" key="1">
    <citation type="submission" date="2017-08" db="EMBL/GenBank/DDBJ databases">
        <title>A dynamic microbial community with high functional redundancy inhabits the cold, oxic subseafloor aquifer.</title>
        <authorList>
            <person name="Tully B.J."/>
            <person name="Wheat C.G."/>
            <person name="Glazer B.T."/>
            <person name="Huber J.A."/>
        </authorList>
    </citation>
    <scope>NUCLEOTIDE SEQUENCE [LARGE SCALE GENOMIC DNA]</scope>
</reference>
<keyword evidence="7 8" id="KW-0472">Membrane</keyword>
<evidence type="ECO:0000256" key="2">
    <source>
        <dbReference type="ARBA" id="ARBA00009142"/>
    </source>
</evidence>
<evidence type="ECO:0000313" key="9">
    <source>
        <dbReference type="EMBL" id="PCJ17659.1"/>
    </source>
</evidence>
<dbReference type="InterPro" id="IPR002781">
    <property type="entry name" value="TM_pro_TauE-like"/>
</dbReference>
<keyword evidence="5 8" id="KW-0812">Transmembrane</keyword>
<dbReference type="InterPro" id="IPR052017">
    <property type="entry name" value="TSUP"/>
</dbReference>
<evidence type="ECO:0000313" key="10">
    <source>
        <dbReference type="Proteomes" id="UP000218327"/>
    </source>
</evidence>
<feature type="transmembrane region" description="Helical" evidence="8">
    <location>
        <begin position="104"/>
        <end position="123"/>
    </location>
</feature>
<dbReference type="AlphaFoldDB" id="A0A2A5AEI3"/>
<dbReference type="PANTHER" id="PTHR30269">
    <property type="entry name" value="TRANSMEMBRANE PROTEIN YFCA"/>
    <property type="match status" value="1"/>
</dbReference>
<feature type="transmembrane region" description="Helical" evidence="8">
    <location>
        <begin position="234"/>
        <end position="251"/>
    </location>
</feature>
<dbReference type="Pfam" id="PF01925">
    <property type="entry name" value="TauE"/>
    <property type="match status" value="1"/>
</dbReference>
<keyword evidence="4 8" id="KW-1003">Cell membrane</keyword>
<sequence>MEITLSSVLLLSITGFIAGGINTIAGGGSNLTLPALMILGLPADIANGTNRISITLQCVVGLAGFDKHKTLDRPAVVPILIPTVIGGACGALVAALTPNLYLKPILLGTVLTMAMIILFKPNVIAPPTGTPTRSPTDSRSSWWSLFAAGVYGGFVQAGVGFILLAVLAGGLRYDLLRANALKTACALAFTSVALIVFIAFDQVWWVPGLILAVGSMTGAHLAVKIAVRASQNSIKWFLFVMTLVAVGAGFLF</sequence>
<evidence type="ECO:0000256" key="1">
    <source>
        <dbReference type="ARBA" id="ARBA00004651"/>
    </source>
</evidence>
<keyword evidence="6 8" id="KW-1133">Transmembrane helix</keyword>
<name>A0A2A5AEI3_9GAMM</name>
<organism evidence="9 10">
    <name type="scientific">SAR86 cluster bacterium</name>
    <dbReference type="NCBI Taxonomy" id="2030880"/>
    <lineage>
        <taxon>Bacteria</taxon>
        <taxon>Pseudomonadati</taxon>
        <taxon>Pseudomonadota</taxon>
        <taxon>Gammaproteobacteria</taxon>
        <taxon>SAR86 cluster</taxon>
    </lineage>
</organism>
<dbReference type="Proteomes" id="UP000218327">
    <property type="component" value="Unassembled WGS sequence"/>
</dbReference>
<dbReference type="PANTHER" id="PTHR30269:SF0">
    <property type="entry name" value="MEMBRANE TRANSPORTER PROTEIN YFCA-RELATED"/>
    <property type="match status" value="1"/>
</dbReference>